<feature type="chain" id="PRO_5028324040" evidence="1">
    <location>
        <begin position="24"/>
        <end position="130"/>
    </location>
</feature>
<evidence type="ECO:0000256" key="1">
    <source>
        <dbReference type="SAM" id="SignalP"/>
    </source>
</evidence>
<comment type="caution">
    <text evidence="2">The sequence shown here is derived from an EMBL/GenBank/DDBJ whole genome shotgun (WGS) entry which is preliminary data.</text>
</comment>
<dbReference type="EMBL" id="DSVQ01000015">
    <property type="protein sequence ID" value="HGT39974.1"/>
    <property type="molecule type" value="Genomic_DNA"/>
</dbReference>
<feature type="signal peptide" evidence="1">
    <location>
        <begin position="1"/>
        <end position="23"/>
    </location>
</feature>
<proteinExistence type="predicted"/>
<dbReference type="AlphaFoldDB" id="A0A7C4LM01"/>
<organism evidence="2">
    <name type="scientific">Schlesneria paludicola</name>
    <dbReference type="NCBI Taxonomy" id="360056"/>
    <lineage>
        <taxon>Bacteria</taxon>
        <taxon>Pseudomonadati</taxon>
        <taxon>Planctomycetota</taxon>
        <taxon>Planctomycetia</taxon>
        <taxon>Planctomycetales</taxon>
        <taxon>Planctomycetaceae</taxon>
        <taxon>Schlesneria</taxon>
    </lineage>
</organism>
<accession>A0A7C4LM01</accession>
<name>A0A7C4LM01_9PLAN</name>
<reference evidence="2" key="1">
    <citation type="journal article" date="2020" name="mSystems">
        <title>Genome- and Community-Level Interaction Insights into Carbon Utilization and Element Cycling Functions of Hydrothermarchaeota in Hydrothermal Sediment.</title>
        <authorList>
            <person name="Zhou Z."/>
            <person name="Liu Y."/>
            <person name="Xu W."/>
            <person name="Pan J."/>
            <person name="Luo Z.H."/>
            <person name="Li M."/>
        </authorList>
    </citation>
    <scope>NUCLEOTIDE SEQUENCE [LARGE SCALE GENOMIC DNA]</scope>
    <source>
        <strain evidence="2">SpSt-508</strain>
    </source>
</reference>
<gene>
    <name evidence="2" type="ORF">ENS64_12040</name>
</gene>
<keyword evidence="1" id="KW-0732">Signal</keyword>
<sequence length="130" mass="14739">MTGRTLFTVALTMLIGFVTTALAQEKANPTGTWKWTRMQGDKTREMTLKLKLEGDQLTGALIGRNDQETKIEDAQFKDGQVSFSVTIERNGQKFVTKYSGKLEEDTIRGTMAFERQGQSRTVEWIAKRDK</sequence>
<protein>
    <submittedName>
        <fullName evidence="2">Uncharacterized protein</fullName>
    </submittedName>
</protein>
<evidence type="ECO:0000313" key="2">
    <source>
        <dbReference type="EMBL" id="HGT39974.1"/>
    </source>
</evidence>